<sequence>MRRSAYTCGCQHPDECDCASLVDDRPSFLIVWIVGAVLVGVALMVLLAWLLLV</sequence>
<organism evidence="2 3">
    <name type="scientific">Mycolicibacterium fluoranthenivorans</name>
    <dbReference type="NCBI Taxonomy" id="258505"/>
    <lineage>
        <taxon>Bacteria</taxon>
        <taxon>Bacillati</taxon>
        <taxon>Actinomycetota</taxon>
        <taxon>Actinomycetes</taxon>
        <taxon>Mycobacteriales</taxon>
        <taxon>Mycobacteriaceae</taxon>
        <taxon>Mycolicibacterium</taxon>
    </lineage>
</organism>
<keyword evidence="1" id="KW-1133">Transmembrane helix</keyword>
<name>A0A7X5TWH4_9MYCO</name>
<feature type="transmembrane region" description="Helical" evidence="1">
    <location>
        <begin position="29"/>
        <end position="52"/>
    </location>
</feature>
<comment type="caution">
    <text evidence="2">The sequence shown here is derived from an EMBL/GenBank/DDBJ whole genome shotgun (WGS) entry which is preliminary data.</text>
</comment>
<keyword evidence="1" id="KW-0472">Membrane</keyword>
<reference evidence="2 3" key="1">
    <citation type="submission" date="2020-03" db="EMBL/GenBank/DDBJ databases">
        <title>Sequencing the genomes of 1000 actinobacteria strains.</title>
        <authorList>
            <person name="Klenk H.-P."/>
        </authorList>
    </citation>
    <scope>NUCLEOTIDE SEQUENCE [LARGE SCALE GENOMIC DNA]</scope>
    <source>
        <strain evidence="2 3">DSM 44556</strain>
    </source>
</reference>
<keyword evidence="3" id="KW-1185">Reference proteome</keyword>
<gene>
    <name evidence="2" type="ORF">FHU31_001010</name>
</gene>
<keyword evidence="1" id="KW-0812">Transmembrane</keyword>
<evidence type="ECO:0000313" key="2">
    <source>
        <dbReference type="EMBL" id="NIH94054.1"/>
    </source>
</evidence>
<evidence type="ECO:0000256" key="1">
    <source>
        <dbReference type="SAM" id="Phobius"/>
    </source>
</evidence>
<dbReference type="RefSeq" id="WP_167156442.1">
    <property type="nucleotide sequence ID" value="NZ_JAANOW010000001.1"/>
</dbReference>
<dbReference type="Proteomes" id="UP000547444">
    <property type="component" value="Unassembled WGS sequence"/>
</dbReference>
<dbReference type="EMBL" id="JAANOW010000001">
    <property type="protein sequence ID" value="NIH94054.1"/>
    <property type="molecule type" value="Genomic_DNA"/>
</dbReference>
<accession>A0A7X5TWH4</accession>
<evidence type="ECO:0000313" key="3">
    <source>
        <dbReference type="Proteomes" id="UP000547444"/>
    </source>
</evidence>
<proteinExistence type="predicted"/>
<protein>
    <submittedName>
        <fullName evidence="2">Uncharacterized protein (DUF983 family)</fullName>
    </submittedName>
</protein>
<dbReference type="AlphaFoldDB" id="A0A7X5TWH4"/>